<proteinExistence type="predicted"/>
<dbReference type="EMBL" id="VSSQ01000202">
    <property type="protein sequence ID" value="MPL85224.1"/>
    <property type="molecule type" value="Genomic_DNA"/>
</dbReference>
<name>A0A644V1Y3_9ZZZZ</name>
<dbReference type="Pfam" id="PF11950">
    <property type="entry name" value="DUF3467"/>
    <property type="match status" value="1"/>
</dbReference>
<organism evidence="1">
    <name type="scientific">bioreactor metagenome</name>
    <dbReference type="NCBI Taxonomy" id="1076179"/>
    <lineage>
        <taxon>unclassified sequences</taxon>
        <taxon>metagenomes</taxon>
        <taxon>ecological metagenomes</taxon>
    </lineage>
</organism>
<accession>A0A644V1Y3</accession>
<comment type="caution">
    <text evidence="1">The sequence shown here is derived from an EMBL/GenBank/DDBJ whole genome shotgun (WGS) entry which is preliminary data.</text>
</comment>
<evidence type="ECO:0000313" key="1">
    <source>
        <dbReference type="EMBL" id="MPL85224.1"/>
    </source>
</evidence>
<sequence>MNTVNELNIELSEDIAQGSYSNLAIITHSSSEFIIDFVRMMPGVPKPKVSSRVIMTAENSKRLLMALRDNVEKFENQFGEIEIHTNEDGAIPMAFGNNSAEA</sequence>
<dbReference type="InterPro" id="IPR021857">
    <property type="entry name" value="DUF3467"/>
</dbReference>
<reference evidence="1" key="1">
    <citation type="submission" date="2019-08" db="EMBL/GenBank/DDBJ databases">
        <authorList>
            <person name="Kucharzyk K."/>
            <person name="Murdoch R.W."/>
            <person name="Higgins S."/>
            <person name="Loffler F."/>
        </authorList>
    </citation>
    <scope>NUCLEOTIDE SEQUENCE</scope>
</reference>
<dbReference type="AlphaFoldDB" id="A0A644V1Y3"/>
<gene>
    <name evidence="1" type="ORF">SDC9_31192</name>
</gene>
<evidence type="ECO:0008006" key="2">
    <source>
        <dbReference type="Google" id="ProtNLM"/>
    </source>
</evidence>
<protein>
    <recommendedName>
        <fullName evidence="2">DUF3467 domain-containing protein</fullName>
    </recommendedName>
</protein>